<dbReference type="SMART" id="SM00485">
    <property type="entry name" value="XPGN"/>
    <property type="match status" value="1"/>
</dbReference>
<keyword evidence="12" id="KW-0175">Coiled coil</keyword>
<dbReference type="FunFam" id="1.10.150.20:FF:000057">
    <property type="entry name" value="RAD2p Single-stranded DNA endonuclease"/>
    <property type="match status" value="1"/>
</dbReference>
<dbReference type="AlphaFoldDB" id="A0A0C3S8Q8"/>
<dbReference type="STRING" id="745531.A0A0C3S8Q8"/>
<evidence type="ECO:0000256" key="1">
    <source>
        <dbReference type="ARBA" id="ARBA00001946"/>
    </source>
</evidence>
<evidence type="ECO:0000259" key="14">
    <source>
        <dbReference type="SMART" id="SM00484"/>
    </source>
</evidence>
<evidence type="ECO:0008006" key="18">
    <source>
        <dbReference type="Google" id="ProtNLM"/>
    </source>
</evidence>
<evidence type="ECO:0000259" key="15">
    <source>
        <dbReference type="SMART" id="SM00485"/>
    </source>
</evidence>
<dbReference type="InterPro" id="IPR029060">
    <property type="entry name" value="PIN-like_dom_sf"/>
</dbReference>
<dbReference type="InterPro" id="IPR036279">
    <property type="entry name" value="5-3_exonuclease_C_sf"/>
</dbReference>
<evidence type="ECO:0000256" key="12">
    <source>
        <dbReference type="SAM" id="Coils"/>
    </source>
</evidence>
<dbReference type="SUPFAM" id="SSF47807">
    <property type="entry name" value="5' to 3' exonuclease, C-terminal subdomain"/>
    <property type="match status" value="1"/>
</dbReference>
<proteinExistence type="inferred from homology"/>
<feature type="domain" description="XPG-I" evidence="14">
    <location>
        <begin position="831"/>
        <end position="900"/>
    </location>
</feature>
<dbReference type="InterPro" id="IPR006084">
    <property type="entry name" value="XPG/Rad2"/>
</dbReference>
<dbReference type="SUPFAM" id="SSF88723">
    <property type="entry name" value="PIN domain-like"/>
    <property type="match status" value="1"/>
</dbReference>
<dbReference type="InterPro" id="IPR019974">
    <property type="entry name" value="XPG_CS"/>
</dbReference>
<keyword evidence="4" id="KW-0540">Nuclease</keyword>
<comment type="similarity">
    <text evidence="3">Belongs to the XPG/RAD2 endonuclease family. XPG subfamily.</text>
</comment>
<feature type="compositionally biased region" description="Low complexity" evidence="13">
    <location>
        <begin position="500"/>
        <end position="512"/>
    </location>
</feature>
<dbReference type="Pfam" id="PF00867">
    <property type="entry name" value="XPG_I"/>
    <property type="match status" value="1"/>
</dbReference>
<keyword evidence="17" id="KW-1185">Reference proteome</keyword>
<evidence type="ECO:0000256" key="11">
    <source>
        <dbReference type="ARBA" id="ARBA00023242"/>
    </source>
</evidence>
<dbReference type="InterPro" id="IPR006086">
    <property type="entry name" value="XPG-I_dom"/>
</dbReference>
<keyword evidence="10" id="KW-0234">DNA repair</keyword>
<feature type="coiled-coil region" evidence="12">
    <location>
        <begin position="787"/>
        <end position="821"/>
    </location>
</feature>
<dbReference type="Pfam" id="PF00752">
    <property type="entry name" value="XPG_N"/>
    <property type="match status" value="1"/>
</dbReference>
<dbReference type="GO" id="GO:0006289">
    <property type="term" value="P:nucleotide-excision repair"/>
    <property type="evidence" value="ECO:0007669"/>
    <property type="project" value="InterPro"/>
</dbReference>
<evidence type="ECO:0000256" key="3">
    <source>
        <dbReference type="ARBA" id="ARBA00005283"/>
    </source>
</evidence>
<feature type="compositionally biased region" description="Basic and acidic residues" evidence="13">
    <location>
        <begin position="460"/>
        <end position="471"/>
    </location>
</feature>
<feature type="compositionally biased region" description="Low complexity" evidence="13">
    <location>
        <begin position="1095"/>
        <end position="1104"/>
    </location>
</feature>
<protein>
    <recommendedName>
        <fullName evidence="18">PIN domain-like protein</fullName>
    </recommendedName>
</protein>
<dbReference type="InterPro" id="IPR008918">
    <property type="entry name" value="HhH2"/>
</dbReference>
<feature type="region of interest" description="Disordered" evidence="13">
    <location>
        <begin position="665"/>
        <end position="706"/>
    </location>
</feature>
<dbReference type="GO" id="GO:0003697">
    <property type="term" value="F:single-stranded DNA binding"/>
    <property type="evidence" value="ECO:0007669"/>
    <property type="project" value="InterPro"/>
</dbReference>
<comment type="subcellular location">
    <subcellularLocation>
        <location evidence="2">Nucleus</location>
    </subcellularLocation>
</comment>
<evidence type="ECO:0000313" key="17">
    <source>
        <dbReference type="Proteomes" id="UP000053257"/>
    </source>
</evidence>
<reference evidence="16 17" key="1">
    <citation type="journal article" date="2014" name="PLoS Genet.">
        <title>Analysis of the Phlebiopsis gigantea genome, transcriptome and secretome provides insight into its pioneer colonization strategies of wood.</title>
        <authorList>
            <person name="Hori C."/>
            <person name="Ishida T."/>
            <person name="Igarashi K."/>
            <person name="Samejima M."/>
            <person name="Suzuki H."/>
            <person name="Master E."/>
            <person name="Ferreira P."/>
            <person name="Ruiz-Duenas F.J."/>
            <person name="Held B."/>
            <person name="Canessa P."/>
            <person name="Larrondo L.F."/>
            <person name="Schmoll M."/>
            <person name="Druzhinina I.S."/>
            <person name="Kubicek C.P."/>
            <person name="Gaskell J.A."/>
            <person name="Kersten P."/>
            <person name="St John F."/>
            <person name="Glasner J."/>
            <person name="Sabat G."/>
            <person name="Splinter BonDurant S."/>
            <person name="Syed K."/>
            <person name="Yadav J."/>
            <person name="Mgbeahuruike A.C."/>
            <person name="Kovalchuk A."/>
            <person name="Asiegbu F.O."/>
            <person name="Lackner G."/>
            <person name="Hoffmeister D."/>
            <person name="Rencoret J."/>
            <person name="Gutierrez A."/>
            <person name="Sun H."/>
            <person name="Lindquist E."/>
            <person name="Barry K."/>
            <person name="Riley R."/>
            <person name="Grigoriev I.V."/>
            <person name="Henrissat B."/>
            <person name="Kues U."/>
            <person name="Berka R.M."/>
            <person name="Martinez A.T."/>
            <person name="Covert S.F."/>
            <person name="Blanchette R.A."/>
            <person name="Cullen D."/>
        </authorList>
    </citation>
    <scope>NUCLEOTIDE SEQUENCE [LARGE SCALE GENOMIC DNA]</scope>
    <source>
        <strain evidence="16 17">11061_1 CR5-6</strain>
    </source>
</reference>
<feature type="region of interest" description="Disordered" evidence="13">
    <location>
        <begin position="153"/>
        <end position="189"/>
    </location>
</feature>
<dbReference type="GO" id="GO:0046872">
    <property type="term" value="F:metal ion binding"/>
    <property type="evidence" value="ECO:0007669"/>
    <property type="project" value="UniProtKB-KW"/>
</dbReference>
<name>A0A0C3S8Q8_PHLG1</name>
<evidence type="ECO:0000256" key="4">
    <source>
        <dbReference type="ARBA" id="ARBA00022722"/>
    </source>
</evidence>
<dbReference type="CDD" id="cd09904">
    <property type="entry name" value="H3TH_XPG"/>
    <property type="match status" value="1"/>
</dbReference>
<keyword evidence="7" id="KW-0227">DNA damage</keyword>
<evidence type="ECO:0000256" key="5">
    <source>
        <dbReference type="ARBA" id="ARBA00022723"/>
    </source>
</evidence>
<feature type="compositionally biased region" description="Basic and acidic residues" evidence="13">
    <location>
        <begin position="1155"/>
        <end position="1165"/>
    </location>
</feature>
<dbReference type="PANTHER" id="PTHR16171">
    <property type="entry name" value="DNA REPAIR PROTEIN COMPLEMENTING XP-G CELLS-RELATED"/>
    <property type="match status" value="1"/>
</dbReference>
<evidence type="ECO:0000256" key="8">
    <source>
        <dbReference type="ARBA" id="ARBA00022801"/>
    </source>
</evidence>
<dbReference type="HOGENOM" id="CLU_003018_0_0_1"/>
<feature type="region of interest" description="Disordered" evidence="13">
    <location>
        <begin position="533"/>
        <end position="588"/>
    </location>
</feature>
<dbReference type="EMBL" id="KN840493">
    <property type="protein sequence ID" value="KIP07622.1"/>
    <property type="molecule type" value="Genomic_DNA"/>
</dbReference>
<sequence>MGVKSLWNLLEPVGRPVLLETMEGKAMAIDSSIWIYQFQATMRDKEGRGLVNAHVLGFLRRISKLLFYGIKPVFVFDGGAPALKRSTIAERKNKKSGAAASHAKVAERLLAAHMRREALNHATANSSSSSKKGPPGGPVIIDENTVYLEDLDSNAPQTPVRPTRKNAEDSPASSKKSRWQDHDPYRLPDVNMDEMVAQATRSNAPDPRLATEDELRAFIDEMRPEDFDVASSAFRELPTEVQYEIIGDLRLKSRQTSYKRLQNMLKKAKTPLDFSKEQIKNLKQRNSLTQQLLTTTDSIGKAHVEIPIRIASERNKQYILVKNEGEAGGWILGVRDEGTRSKPIEIDQDPRPEPVDDEDSDMDMEEVLISAGPIIDPDLREHHRQEALTALAARYSPKKLAPLTTKPSRKKSKPLFAPEVGVGQVEALAPEEDVDPELFAAMQQSLEDQEAAELRRAIEASRLDASRHGRINDIPGSNIGASSSRQTLVDIPPHTPARTSASSSHQDSQASANTYNYDDSLFASPTRLETALSIANAGPKKGTPAKKQLRESTPEDQDFGIPTLLVPPSTSTLVEPEPPEPLTLEGFEDDGMERVAVTVPLTASVSPSPSASTPYETLQTVSKELSTSLLVSSDEEDMVEVLPMASTPLPTAQASSVFPFTPSLSGASTSRASGSELPLASRRDEDSSPFKRWPSQQLEEARTSELLPAVREEKVVSELPQLAVNPVEDSSEDSGEERWSRPASPSADPNAEAPLQARVDEDWDAAQEMDAHAEESEYVQFISQIRGRNLEDVRREIDDEIRTLNEQKKVAMRDSEDITQQMISQIMMMLRLFGIPYITAPMEAEAQCAELLTLGLVDGIITDDSDVFLFGGMRVLKNMFNQSKTVECFLLSDLERELGLAREKLIRLAYLLGSDYTEGLPGVGPVVAMELLTEFSGPDGLREFRDWWRKVQSGRDTAGDNKSKFRKRFKKRFKELYLPEDWPNAAVRDAYYHPAVDSSDEPFKWGLPDLDALRQFFHTELGWAAEKVDGLLLPIIHKMGKRNQAGNVNRQGNLNTFFDVPTGAGAPRKRQAYTSKRLQQVVSDFRKQQALKTASSSSSGNVSESESEDERPKKRRKPSDNNMAERSSARGTRGTRARGRGRGGATGKGTRAVKKTTESESDHSLGGEPLAQTTVSAVQPPRKLPPRPRPTYKQAAVEEDDA</sequence>
<dbReference type="CDD" id="cd09868">
    <property type="entry name" value="PIN_XPG_RAD2"/>
    <property type="match status" value="2"/>
</dbReference>
<dbReference type="InterPro" id="IPR006085">
    <property type="entry name" value="XPG_DNA_repair_N"/>
</dbReference>
<comment type="cofactor">
    <cofactor evidence="1">
        <name>Mg(2+)</name>
        <dbReference type="ChEBI" id="CHEBI:18420"/>
    </cofactor>
</comment>
<dbReference type="InterPro" id="IPR001044">
    <property type="entry name" value="XPG/Rad2_eukaryotes"/>
</dbReference>
<feature type="region of interest" description="Disordered" evidence="13">
    <location>
        <begin position="398"/>
        <end position="419"/>
    </location>
</feature>
<dbReference type="PRINTS" id="PR00066">
    <property type="entry name" value="XRODRMPGMNTG"/>
</dbReference>
<keyword evidence="8" id="KW-0378">Hydrolase</keyword>
<feature type="region of interest" description="Disordered" evidence="13">
    <location>
        <begin position="460"/>
        <end position="512"/>
    </location>
</feature>
<feature type="domain" description="XPG N-terminal" evidence="15">
    <location>
        <begin position="1"/>
        <end position="98"/>
    </location>
</feature>
<keyword evidence="6" id="KW-0255">Endonuclease</keyword>
<dbReference type="Gene3D" id="3.40.50.1010">
    <property type="entry name" value="5'-nuclease"/>
    <property type="match status" value="2"/>
</dbReference>
<dbReference type="Proteomes" id="UP000053257">
    <property type="component" value="Unassembled WGS sequence"/>
</dbReference>
<dbReference type="SMART" id="SM00484">
    <property type="entry name" value="XPGI"/>
    <property type="match status" value="1"/>
</dbReference>
<accession>A0A0C3S8Q8</accession>
<evidence type="ECO:0000313" key="16">
    <source>
        <dbReference type="EMBL" id="KIP07622.1"/>
    </source>
</evidence>
<evidence type="ECO:0000256" key="13">
    <source>
        <dbReference type="SAM" id="MobiDB-lite"/>
    </source>
</evidence>
<evidence type="ECO:0000256" key="6">
    <source>
        <dbReference type="ARBA" id="ARBA00022759"/>
    </source>
</evidence>
<dbReference type="PRINTS" id="PR00853">
    <property type="entry name" value="XPGRADSUPER"/>
</dbReference>
<evidence type="ECO:0000256" key="7">
    <source>
        <dbReference type="ARBA" id="ARBA00022763"/>
    </source>
</evidence>
<dbReference type="GO" id="GO:0016788">
    <property type="term" value="F:hydrolase activity, acting on ester bonds"/>
    <property type="evidence" value="ECO:0007669"/>
    <property type="project" value="InterPro"/>
</dbReference>
<evidence type="ECO:0000256" key="10">
    <source>
        <dbReference type="ARBA" id="ARBA00023204"/>
    </source>
</evidence>
<dbReference type="PANTHER" id="PTHR16171:SF7">
    <property type="entry name" value="DNA REPAIR PROTEIN RAD2"/>
    <property type="match status" value="1"/>
</dbReference>
<dbReference type="GO" id="GO:0005634">
    <property type="term" value="C:nucleus"/>
    <property type="evidence" value="ECO:0007669"/>
    <property type="project" value="UniProtKB-SubCell"/>
</dbReference>
<evidence type="ECO:0000256" key="9">
    <source>
        <dbReference type="ARBA" id="ARBA00022842"/>
    </source>
</evidence>
<feature type="region of interest" description="Disordered" evidence="13">
    <location>
        <begin position="720"/>
        <end position="752"/>
    </location>
</feature>
<keyword evidence="5" id="KW-0479">Metal-binding</keyword>
<feature type="compositionally biased region" description="Polar residues" evidence="13">
    <location>
        <begin position="1046"/>
        <end position="1056"/>
    </location>
</feature>
<feature type="region of interest" description="Disordered" evidence="13">
    <location>
        <begin position="1046"/>
        <end position="1202"/>
    </location>
</feature>
<evidence type="ECO:0000256" key="2">
    <source>
        <dbReference type="ARBA" id="ARBA00004123"/>
    </source>
</evidence>
<dbReference type="GO" id="GO:0004520">
    <property type="term" value="F:DNA endonuclease activity"/>
    <property type="evidence" value="ECO:0007669"/>
    <property type="project" value="TreeGrafter"/>
</dbReference>
<keyword evidence="11" id="KW-0539">Nucleus</keyword>
<dbReference type="PROSITE" id="PS00842">
    <property type="entry name" value="XPG_2"/>
    <property type="match status" value="1"/>
</dbReference>
<keyword evidence="9" id="KW-0460">Magnesium</keyword>
<dbReference type="SMART" id="SM00279">
    <property type="entry name" value="HhH2"/>
    <property type="match status" value="1"/>
</dbReference>
<dbReference type="Gene3D" id="1.10.150.20">
    <property type="entry name" value="5' to 3' exonuclease, C-terminal subdomain"/>
    <property type="match status" value="1"/>
</dbReference>
<feature type="compositionally biased region" description="Polar residues" evidence="13">
    <location>
        <begin position="1072"/>
        <end position="1082"/>
    </location>
</feature>
<dbReference type="PROSITE" id="PS00841">
    <property type="entry name" value="XPG_1"/>
    <property type="match status" value="1"/>
</dbReference>
<gene>
    <name evidence="16" type="ORF">PHLGIDRAFT_411011</name>
</gene>
<organism evidence="16 17">
    <name type="scientific">Phlebiopsis gigantea (strain 11061_1 CR5-6)</name>
    <name type="common">White-rot fungus</name>
    <name type="synonym">Peniophora gigantea</name>
    <dbReference type="NCBI Taxonomy" id="745531"/>
    <lineage>
        <taxon>Eukaryota</taxon>
        <taxon>Fungi</taxon>
        <taxon>Dikarya</taxon>
        <taxon>Basidiomycota</taxon>
        <taxon>Agaricomycotina</taxon>
        <taxon>Agaricomycetes</taxon>
        <taxon>Polyporales</taxon>
        <taxon>Phanerochaetaceae</taxon>
        <taxon>Phlebiopsis</taxon>
    </lineage>
</organism>
<feature type="region of interest" description="Disordered" evidence="13">
    <location>
        <begin position="120"/>
        <end position="141"/>
    </location>
</feature>
<dbReference type="OrthoDB" id="31113at2759"/>